<dbReference type="PANTHER" id="PTHR12592:SF0">
    <property type="entry name" value="ATP-DEPENDENT (S)-NAD(P)H-HYDRATE DEHYDRATASE"/>
    <property type="match status" value="1"/>
</dbReference>
<evidence type="ECO:0000256" key="3">
    <source>
        <dbReference type="ARBA" id="ARBA00022857"/>
    </source>
</evidence>
<evidence type="ECO:0000256" key="5">
    <source>
        <dbReference type="ARBA" id="ARBA00023239"/>
    </source>
</evidence>
<keyword evidence="4" id="KW-0520">NAD</keyword>
<dbReference type="InterPro" id="IPR000631">
    <property type="entry name" value="CARKD"/>
</dbReference>
<dbReference type="PROSITE" id="PS51383">
    <property type="entry name" value="YJEF_C_3"/>
    <property type="match status" value="1"/>
</dbReference>
<dbReference type="PANTHER" id="PTHR12592">
    <property type="entry name" value="ATP-DEPENDENT (S)-NAD(P)H-HYDRATE DEHYDRATASE FAMILY MEMBER"/>
    <property type="match status" value="1"/>
</dbReference>
<dbReference type="Gene3D" id="3.40.1190.20">
    <property type="match status" value="1"/>
</dbReference>
<accession>A0A7S2VWS4</accession>
<keyword evidence="3" id="KW-0521">NADP</keyword>
<keyword evidence="5" id="KW-0456">Lyase</keyword>
<evidence type="ECO:0000256" key="1">
    <source>
        <dbReference type="ARBA" id="ARBA00022741"/>
    </source>
</evidence>
<evidence type="ECO:0000256" key="2">
    <source>
        <dbReference type="ARBA" id="ARBA00022840"/>
    </source>
</evidence>
<dbReference type="GO" id="GO:0005524">
    <property type="term" value="F:ATP binding"/>
    <property type="evidence" value="ECO:0007669"/>
    <property type="project" value="UniProtKB-KW"/>
</dbReference>
<name>A0A7S2VWS4_9CHLO</name>
<dbReference type="InterPro" id="IPR029056">
    <property type="entry name" value="Ribokinase-like"/>
</dbReference>
<reference evidence="7" key="1">
    <citation type="submission" date="2021-01" db="EMBL/GenBank/DDBJ databases">
        <authorList>
            <person name="Corre E."/>
            <person name="Pelletier E."/>
            <person name="Niang G."/>
            <person name="Scheremetjew M."/>
            <person name="Finn R."/>
            <person name="Kale V."/>
            <person name="Holt S."/>
            <person name="Cochrane G."/>
            <person name="Meng A."/>
            <person name="Brown T."/>
            <person name="Cohen L."/>
        </authorList>
    </citation>
    <scope>NUCLEOTIDE SEQUENCE</scope>
    <source>
        <strain evidence="7">Clade-D-RCC2596</strain>
    </source>
</reference>
<feature type="domain" description="YjeF C-terminal" evidence="6">
    <location>
        <begin position="1"/>
        <end position="183"/>
    </location>
</feature>
<evidence type="ECO:0000256" key="4">
    <source>
        <dbReference type="ARBA" id="ARBA00023027"/>
    </source>
</evidence>
<keyword evidence="1" id="KW-0547">Nucleotide-binding</keyword>
<dbReference type="EMBL" id="HBHH01001261">
    <property type="protein sequence ID" value="CAD9654800.1"/>
    <property type="molecule type" value="Transcribed_RNA"/>
</dbReference>
<proteinExistence type="predicted"/>
<dbReference type="GO" id="GO:0047453">
    <property type="term" value="F:ATP-dependent NAD(P)H-hydrate dehydratase activity"/>
    <property type="evidence" value="ECO:0007669"/>
    <property type="project" value="TreeGrafter"/>
</dbReference>
<protein>
    <recommendedName>
        <fullName evidence="6">YjeF C-terminal domain-containing protein</fullName>
    </recommendedName>
</protein>
<sequence>MELFRLIQADQRLTEREDAESAKKRCRVVKIDEVDLHCEEFREEVVGQALKRFAPMHFLLKGETDWLFLNHVKDSSRESCEFIALDVGAGAPKRCGGQGDILAGILATFLGWAFTKSWENHLLRPSVHCSDEAYERCRELFISACASACLVTRASVRSAFSEHGRGLQASDVLHHISKTFAKEFDTP</sequence>
<organism evidence="7">
    <name type="scientific">Ostreococcus mediterraneus</name>
    <dbReference type="NCBI Taxonomy" id="1486918"/>
    <lineage>
        <taxon>Eukaryota</taxon>
        <taxon>Viridiplantae</taxon>
        <taxon>Chlorophyta</taxon>
        <taxon>Mamiellophyceae</taxon>
        <taxon>Mamiellales</taxon>
        <taxon>Bathycoccaceae</taxon>
        <taxon>Ostreococcus</taxon>
    </lineage>
</organism>
<dbReference type="GO" id="GO:0110051">
    <property type="term" value="P:metabolite repair"/>
    <property type="evidence" value="ECO:0007669"/>
    <property type="project" value="TreeGrafter"/>
</dbReference>
<dbReference type="SUPFAM" id="SSF53613">
    <property type="entry name" value="Ribokinase-like"/>
    <property type="match status" value="1"/>
</dbReference>
<keyword evidence="2" id="KW-0067">ATP-binding</keyword>
<gene>
    <name evidence="7" type="ORF">OMED0932_LOCUS528</name>
</gene>
<dbReference type="AlphaFoldDB" id="A0A7S2VWS4"/>
<evidence type="ECO:0000313" key="7">
    <source>
        <dbReference type="EMBL" id="CAD9654800.1"/>
    </source>
</evidence>
<evidence type="ECO:0000259" key="6">
    <source>
        <dbReference type="PROSITE" id="PS51383"/>
    </source>
</evidence>